<keyword evidence="2" id="KW-1185">Reference proteome</keyword>
<protein>
    <submittedName>
        <fullName evidence="1">Uncharacterized protein</fullName>
    </submittedName>
</protein>
<dbReference type="STRING" id="30522.A0A4W2BNX4"/>
<evidence type="ECO:0000313" key="2">
    <source>
        <dbReference type="Proteomes" id="UP000314981"/>
    </source>
</evidence>
<reference evidence="1" key="3">
    <citation type="submission" date="2025-09" db="UniProtKB">
        <authorList>
            <consortium name="Ensembl"/>
        </authorList>
    </citation>
    <scope>IDENTIFICATION</scope>
</reference>
<proteinExistence type="predicted"/>
<dbReference type="GO" id="GO:0055129">
    <property type="term" value="P:L-proline biosynthetic process"/>
    <property type="evidence" value="ECO:0007669"/>
    <property type="project" value="UniProtKB-UniPathway"/>
</dbReference>
<dbReference type="Proteomes" id="UP000314981">
    <property type="component" value="Unassembled WGS sequence"/>
</dbReference>
<accession>A0A4W2BNX4</accession>
<name>A0A4W2BNX4_BOBOX</name>
<dbReference type="Ensembl" id="ENSBIXT00000015578.1">
    <property type="protein sequence ID" value="ENSBIXP00000000730.1"/>
    <property type="gene ID" value="ENSBIXG00000029450.1"/>
</dbReference>
<dbReference type="AlphaFoldDB" id="A0A4W2BNX4"/>
<dbReference type="OMA" id="HSPHTCI"/>
<reference evidence="2" key="1">
    <citation type="submission" date="2018-11" db="EMBL/GenBank/DDBJ databases">
        <title>Haplotype-resolved cattle genomes.</title>
        <authorList>
            <person name="Low W.Y."/>
            <person name="Tearle R."/>
            <person name="Bickhart D.M."/>
            <person name="Rosen B.D."/>
            <person name="Koren S."/>
            <person name="Rhie A."/>
            <person name="Hiendleder S."/>
            <person name="Phillippy A.M."/>
            <person name="Smith T.P.L."/>
            <person name="Williams J.L."/>
        </authorList>
    </citation>
    <scope>NUCLEOTIDE SEQUENCE [LARGE SCALE GENOMIC DNA]</scope>
</reference>
<dbReference type="SUPFAM" id="SSF48179">
    <property type="entry name" value="6-phosphogluconate dehydrogenase C-terminal domain-like"/>
    <property type="match status" value="1"/>
</dbReference>
<organism evidence="1 2">
    <name type="scientific">Bos indicus x Bos taurus</name>
    <name type="common">Hybrid cattle</name>
    <dbReference type="NCBI Taxonomy" id="30522"/>
    <lineage>
        <taxon>Eukaryota</taxon>
        <taxon>Metazoa</taxon>
        <taxon>Chordata</taxon>
        <taxon>Craniata</taxon>
        <taxon>Vertebrata</taxon>
        <taxon>Euteleostomi</taxon>
        <taxon>Mammalia</taxon>
        <taxon>Eutheria</taxon>
        <taxon>Laurasiatheria</taxon>
        <taxon>Artiodactyla</taxon>
        <taxon>Ruminantia</taxon>
        <taxon>Pecora</taxon>
        <taxon>Bovidae</taxon>
        <taxon>Bovinae</taxon>
        <taxon>Bos</taxon>
    </lineage>
</organism>
<evidence type="ECO:0000313" key="1">
    <source>
        <dbReference type="Ensembl" id="ENSBIXP00000000730.1"/>
    </source>
</evidence>
<dbReference type="Gene3D" id="1.10.3730.10">
    <property type="entry name" value="ProC C-terminal domain-like"/>
    <property type="match status" value="1"/>
</dbReference>
<reference evidence="1" key="2">
    <citation type="submission" date="2025-08" db="UniProtKB">
        <authorList>
            <consortium name="Ensembl"/>
        </authorList>
    </citation>
    <scope>IDENTIFICATION</scope>
</reference>
<dbReference type="InterPro" id="IPR008927">
    <property type="entry name" value="6-PGluconate_DH-like_C_sf"/>
</dbReference>
<dbReference type="UniPathway" id="UPA00098">
    <property type="reaction ID" value="UER00361"/>
</dbReference>
<sequence length="127" mass="13897">MSMPSGLAHHPAAQTLLWTARRLLHKGQHPAQLRRDVCMPSGSTSTHKLPGGLRQRDLPSVNRAKAPAWQLYHHSPHTCIPALLSLVLGPLFTHPPNPEHLLSTQLLTPSWPSASHCLNKDAGLLKS</sequence>